<evidence type="ECO:0000313" key="11">
    <source>
        <dbReference type="Proteomes" id="UP000321518"/>
    </source>
</evidence>
<evidence type="ECO:0000256" key="5">
    <source>
        <dbReference type="ARBA" id="ARBA00023015"/>
    </source>
</evidence>
<evidence type="ECO:0000256" key="4">
    <source>
        <dbReference type="ARBA" id="ARBA00023008"/>
    </source>
</evidence>
<dbReference type="SMART" id="SM01090">
    <property type="entry name" value="Copper-fist"/>
    <property type="match status" value="1"/>
</dbReference>
<proteinExistence type="predicted"/>
<feature type="domain" description="Copper-fist" evidence="9">
    <location>
        <begin position="1"/>
        <end position="39"/>
    </location>
</feature>
<feature type="compositionally biased region" description="Low complexity" evidence="8">
    <location>
        <begin position="136"/>
        <end position="145"/>
    </location>
</feature>
<dbReference type="Proteomes" id="UP000321518">
    <property type="component" value="Unassembled WGS sequence"/>
</dbReference>
<dbReference type="Gene3D" id="3.90.430.10">
    <property type="entry name" value="Copper fist DNA-binding domain"/>
    <property type="match status" value="1"/>
</dbReference>
<dbReference type="PROSITE" id="PS50073">
    <property type="entry name" value="COPPER_FIST_2"/>
    <property type="match status" value="1"/>
</dbReference>
<feature type="region of interest" description="Disordered" evidence="8">
    <location>
        <begin position="303"/>
        <end position="328"/>
    </location>
</feature>
<feature type="compositionally biased region" description="Gly residues" evidence="8">
    <location>
        <begin position="715"/>
        <end position="729"/>
    </location>
</feature>
<dbReference type="Pfam" id="PF00649">
    <property type="entry name" value="Copper-fist"/>
    <property type="match status" value="1"/>
</dbReference>
<keyword evidence="4" id="KW-0186">Copper</keyword>
<feature type="compositionally biased region" description="Acidic residues" evidence="8">
    <location>
        <begin position="783"/>
        <end position="793"/>
    </location>
</feature>
<keyword evidence="5" id="KW-0805">Transcription regulation</keyword>
<keyword evidence="6" id="KW-0804">Transcription</keyword>
<feature type="compositionally biased region" description="Basic and acidic residues" evidence="8">
    <location>
        <begin position="147"/>
        <end position="166"/>
    </location>
</feature>
<evidence type="ECO:0000256" key="3">
    <source>
        <dbReference type="ARBA" id="ARBA00022833"/>
    </source>
</evidence>
<dbReference type="GO" id="GO:0005507">
    <property type="term" value="F:copper ion binding"/>
    <property type="evidence" value="ECO:0007669"/>
    <property type="project" value="InterPro"/>
</dbReference>
<dbReference type="EMBL" id="BJWK01000022">
    <property type="protein sequence ID" value="GEM12524.1"/>
    <property type="molecule type" value="Genomic_DNA"/>
</dbReference>
<dbReference type="SMART" id="SM00412">
    <property type="entry name" value="Cu_FIST"/>
    <property type="match status" value="1"/>
</dbReference>
<dbReference type="PANTHER" id="PTHR28088">
    <property type="entry name" value="TRANSCRIPTIONAL ACTIVATOR HAA1-RELATED"/>
    <property type="match status" value="1"/>
</dbReference>
<comment type="subcellular location">
    <subcellularLocation>
        <location evidence="1">Nucleus</location>
    </subcellularLocation>
</comment>
<dbReference type="GO" id="GO:0000978">
    <property type="term" value="F:RNA polymerase II cis-regulatory region sequence-specific DNA binding"/>
    <property type="evidence" value="ECO:0007669"/>
    <property type="project" value="TreeGrafter"/>
</dbReference>
<dbReference type="FunFam" id="3.90.430.10:FF:000001">
    <property type="entry name" value="Copper fist DNA-binding protein"/>
    <property type="match status" value="1"/>
</dbReference>
<evidence type="ECO:0000256" key="2">
    <source>
        <dbReference type="ARBA" id="ARBA00022723"/>
    </source>
</evidence>
<dbReference type="InterPro" id="IPR001083">
    <property type="entry name" value="Cu_fist_DNA-bd_dom"/>
</dbReference>
<keyword evidence="3" id="KW-0862">Zinc</keyword>
<dbReference type="GO" id="GO:0045944">
    <property type="term" value="P:positive regulation of transcription by RNA polymerase II"/>
    <property type="evidence" value="ECO:0007669"/>
    <property type="project" value="TreeGrafter"/>
</dbReference>
<feature type="compositionally biased region" description="Low complexity" evidence="8">
    <location>
        <begin position="512"/>
        <end position="527"/>
    </location>
</feature>
<feature type="region of interest" description="Disordered" evidence="8">
    <location>
        <begin position="548"/>
        <end position="689"/>
    </location>
</feature>
<name>A0A511KSK7_RHOTO</name>
<accession>A0A511KSK7</accession>
<dbReference type="GO" id="GO:0000981">
    <property type="term" value="F:DNA-binding transcription factor activity, RNA polymerase II-specific"/>
    <property type="evidence" value="ECO:0007669"/>
    <property type="project" value="TreeGrafter"/>
</dbReference>
<comment type="caution">
    <text evidence="10">The sequence shown here is derived from an EMBL/GenBank/DDBJ whole genome shotgun (WGS) entry which is preliminary data.</text>
</comment>
<feature type="compositionally biased region" description="Low complexity" evidence="8">
    <location>
        <begin position="558"/>
        <end position="577"/>
    </location>
</feature>
<keyword evidence="2" id="KW-0479">Metal-binding</keyword>
<feature type="compositionally biased region" description="Acidic residues" evidence="8">
    <location>
        <begin position="730"/>
        <end position="744"/>
    </location>
</feature>
<feature type="compositionally biased region" description="Low complexity" evidence="8">
    <location>
        <begin position="303"/>
        <end position="324"/>
    </location>
</feature>
<feature type="compositionally biased region" description="Basic residues" evidence="8">
    <location>
        <begin position="178"/>
        <end position="188"/>
    </location>
</feature>
<evidence type="ECO:0000259" key="9">
    <source>
        <dbReference type="PROSITE" id="PS50073"/>
    </source>
</evidence>
<feature type="compositionally biased region" description="Acidic residues" evidence="8">
    <location>
        <begin position="679"/>
        <end position="688"/>
    </location>
</feature>
<evidence type="ECO:0000256" key="8">
    <source>
        <dbReference type="SAM" id="MobiDB-lite"/>
    </source>
</evidence>
<sequence>MIIDGVKYSCESCIKGHRQANCTHADRPLREIQKRGRPVTACAECRELRRATNSHRTCVHTQDKVDTHEVLLKTLPNGAKDLQSISLVRRPSSTKSHGSVSSAPSTSHRTHPAGPSASSVASEEDLATVGRKKSVSRATSVSRRSSSAKEKKPHDLAHGHFADHPTHVSAAYSPYPHHTPKEHHHHHIPSPLAHDKERGEGGSNKPSPSGSAGVAVKTEAPILALPPLPALPQSASDLVLPQLPTLRPQEQFQLPDPHPLAPAPPAFLPELATSVPGLSTPQLTNEQLASAFFFRDFPPQAVASSSSASASPSNPSPQHHQPASEQPLNPDYEEFERFKASLEGGSGFDNAMGDLSYSSLADYRLSTTLPSIDSAVAAYVLGPEPDRPAVSLAPMYGSSESFFSAPAPDPPAPLSTSAPSDSGFDFSSHAFTGPAPPADPTEYRNPVDPVSSAASSDIFDLGGGAHPAVYGYPLEPVSSNYSGYESGAPSVAQSVSATSALERLDLSVARGQTQTPSSSAASQQPTPDAVTGQTDLDGILEWLASSTAAGVLPPPPSSSVAGAPGPVRQDSRGSGYASTGGGSGYASAWPSAPPSVVGQGVGDWSGVEDSSEGRESPAPGPAPTRLQFKEAEREDDEVAERRKRRPRNADLEMFRSTTITCADAAFSSSTSPDLSKLEEDADAAEEGGDYNFTADDLELDKFGVDEEWFRRLGLRTGGGAGVDWGGAGGEGDEFDDGYEEDDEASVVGRQDDDRGWEEKDEGDWRGDDEFGSGVRTSAHEPAIEEEDEGDEGSGAERQMAAEQEEQAHDRGGMWWS</sequence>
<dbReference type="AlphaFoldDB" id="A0A511KSK7"/>
<feature type="compositionally biased region" description="Polar residues" evidence="8">
    <location>
        <begin position="83"/>
        <end position="107"/>
    </location>
</feature>
<organism evidence="10 11">
    <name type="scientific">Rhodotorula toruloides</name>
    <name type="common">Yeast</name>
    <name type="synonym">Rhodosporidium toruloides</name>
    <dbReference type="NCBI Taxonomy" id="5286"/>
    <lineage>
        <taxon>Eukaryota</taxon>
        <taxon>Fungi</taxon>
        <taxon>Dikarya</taxon>
        <taxon>Basidiomycota</taxon>
        <taxon>Pucciniomycotina</taxon>
        <taxon>Microbotryomycetes</taxon>
        <taxon>Sporidiobolales</taxon>
        <taxon>Sporidiobolaceae</taxon>
        <taxon>Rhodotorula</taxon>
    </lineage>
</organism>
<feature type="compositionally biased region" description="Polar residues" evidence="8">
    <location>
        <begin position="655"/>
        <end position="673"/>
    </location>
</feature>
<gene>
    <name evidence="10" type="ORF">Rt10032_c22g6541</name>
</gene>
<dbReference type="SUPFAM" id="SSF57879">
    <property type="entry name" value="Zinc domain conserved in yeast copper-regulated transcription factors"/>
    <property type="match status" value="1"/>
</dbReference>
<feature type="compositionally biased region" description="Basic and acidic residues" evidence="8">
    <location>
        <begin position="805"/>
        <end position="816"/>
    </location>
</feature>
<evidence type="ECO:0000313" key="10">
    <source>
        <dbReference type="EMBL" id="GEM12524.1"/>
    </source>
</evidence>
<evidence type="ECO:0000256" key="6">
    <source>
        <dbReference type="ARBA" id="ARBA00023163"/>
    </source>
</evidence>
<reference evidence="10 11" key="1">
    <citation type="submission" date="2019-07" db="EMBL/GenBank/DDBJ databases">
        <title>Rhodotorula toruloides NBRC10032 genome sequencing.</title>
        <authorList>
            <person name="Shida Y."/>
            <person name="Takaku H."/>
            <person name="Ogasawara W."/>
            <person name="Mori K."/>
        </authorList>
    </citation>
    <scope>NUCLEOTIDE SEQUENCE [LARGE SCALE GENOMIC DNA]</scope>
    <source>
        <strain evidence="10 11">NBRC10032</strain>
    </source>
</reference>
<evidence type="ECO:0000256" key="1">
    <source>
        <dbReference type="ARBA" id="ARBA00004123"/>
    </source>
</evidence>
<dbReference type="PANTHER" id="PTHR28088:SF5">
    <property type="entry name" value="TRANSCRIPTIONAL ACTIVATOR HAA1-RELATED"/>
    <property type="match status" value="1"/>
</dbReference>
<feature type="region of interest" description="Disordered" evidence="8">
    <location>
        <begin position="403"/>
        <end position="452"/>
    </location>
</feature>
<dbReference type="InterPro" id="IPR036395">
    <property type="entry name" value="Cu_fist_DNA-bd_dom_sf"/>
</dbReference>
<feature type="region of interest" description="Disordered" evidence="8">
    <location>
        <begin position="715"/>
        <end position="816"/>
    </location>
</feature>
<dbReference type="PRINTS" id="PR00617">
    <property type="entry name" value="COPPERFIST"/>
</dbReference>
<feature type="region of interest" description="Disordered" evidence="8">
    <location>
        <begin position="509"/>
        <end position="533"/>
    </location>
</feature>
<feature type="region of interest" description="Disordered" evidence="8">
    <location>
        <begin position="82"/>
        <end position="214"/>
    </location>
</feature>
<dbReference type="InterPro" id="IPR051763">
    <property type="entry name" value="Copper_Homeo_Regul"/>
</dbReference>
<keyword evidence="7" id="KW-0539">Nucleus</keyword>
<dbReference type="GO" id="GO:0005634">
    <property type="term" value="C:nucleus"/>
    <property type="evidence" value="ECO:0007669"/>
    <property type="project" value="UniProtKB-SubCell"/>
</dbReference>
<dbReference type="OrthoDB" id="5600085at2759"/>
<evidence type="ECO:0000256" key="7">
    <source>
        <dbReference type="ARBA" id="ARBA00023242"/>
    </source>
</evidence>
<protein>
    <submittedName>
        <fullName evidence="10">Copper-fist transcription factor</fullName>
    </submittedName>
</protein>
<feature type="compositionally biased region" description="Basic and acidic residues" evidence="8">
    <location>
        <begin position="749"/>
        <end position="768"/>
    </location>
</feature>
<dbReference type="GO" id="GO:0006878">
    <property type="term" value="P:intracellular copper ion homeostasis"/>
    <property type="evidence" value="ECO:0007669"/>
    <property type="project" value="TreeGrafter"/>
</dbReference>
<dbReference type="GO" id="GO:0006879">
    <property type="term" value="P:intracellular iron ion homeostasis"/>
    <property type="evidence" value="ECO:0007669"/>
    <property type="project" value="TreeGrafter"/>
</dbReference>